<evidence type="ECO:0008006" key="10">
    <source>
        <dbReference type="Google" id="ProtNLM"/>
    </source>
</evidence>
<dbReference type="GO" id="GO:0030488">
    <property type="term" value="P:tRNA methylation"/>
    <property type="evidence" value="ECO:0007669"/>
    <property type="project" value="TreeGrafter"/>
</dbReference>
<dbReference type="PANTHER" id="PTHR42714:SF2">
    <property type="entry name" value="TRNA MODIFICATION GTPASE GTPBP3, MITOCHONDRIAL"/>
    <property type="match status" value="1"/>
</dbReference>
<feature type="non-terminal residue" evidence="8">
    <location>
        <position position="1"/>
    </location>
</feature>
<dbReference type="InterPro" id="IPR025867">
    <property type="entry name" value="MnmE_helical"/>
</dbReference>
<evidence type="ECO:0000256" key="1">
    <source>
        <dbReference type="ARBA" id="ARBA00011043"/>
    </source>
</evidence>
<reference evidence="8 9" key="1">
    <citation type="submission" date="2017-12" db="EMBL/GenBank/DDBJ databases">
        <title>Gene loss provides genomic basis for host adaptation in cereal stripe rust fungi.</title>
        <authorList>
            <person name="Xia C."/>
        </authorList>
    </citation>
    <scope>NUCLEOTIDE SEQUENCE [LARGE SCALE GENOMIC DNA]</scope>
    <source>
        <strain evidence="8 9">93TX-2</strain>
    </source>
</reference>
<evidence type="ECO:0000259" key="7">
    <source>
        <dbReference type="Pfam" id="PF12631"/>
    </source>
</evidence>
<dbReference type="Proteomes" id="UP000238274">
    <property type="component" value="Unassembled WGS sequence"/>
</dbReference>
<proteinExistence type="inferred from homology"/>
<keyword evidence="2" id="KW-0819">tRNA processing</keyword>
<dbReference type="GO" id="GO:0003924">
    <property type="term" value="F:GTPase activity"/>
    <property type="evidence" value="ECO:0007669"/>
    <property type="project" value="InterPro"/>
</dbReference>
<sequence length="586" mass="65231">LASQPSQASRAQMSFPSGWLSRHSPILPSNYPMSILFSLRGQRLRLGLPTLSRSIWVGSHSDTIYGPATPTGIKSALAIIRIDGPQAVEVYHSITRPIRPTATQAQAQVCLPPPPGKVRLRKVVCPITQNVIDPEAVLLRFDHPKQAASTIEFHLHGSPAVAKALLSTLSKIDHLRLAQPGEFTRRRFDRAHGSMDINKILGLKHLIDAETEEQRRWAVSEFDSKFDQTYQEMRRKLKSSMALCEAIIDFSEDALALCDRIGILNLSSLSLSSQTVIDHLIDLQSTINDQLSHSQRREKISMGIKVSLYGSPNVGKSTLFNYLVNREAAIVSPYPGTTRDIIEVSIDYHGFPIILSDTAGLRSSTDPVEEIGIGRAKENIGKADVRLLLVSATDGISFDNQDSVPEREAEENQPTMNLVTKTDLIDDSSGSIHGLIKKLKSYFPGVPIHPISVFDQVDQHGMSRFIKSFENYLRSSYGSDGLDKQNSFYLTNYQKIQLEKILSHIETFINRLSVHLSGPSSEEDQHTDQDLDLVILIEELRLVSGLLSKLSFTNLPPSQLNHQYHSHEISTEEILGEIFQSFCIGK</sequence>
<dbReference type="Pfam" id="PF12631">
    <property type="entry name" value="MnmE_helical"/>
    <property type="match status" value="1"/>
</dbReference>
<feature type="domain" description="MnmE helical" evidence="7">
    <location>
        <begin position="202"/>
        <end position="516"/>
    </location>
</feature>
<evidence type="ECO:0000313" key="8">
    <source>
        <dbReference type="EMBL" id="POV94359.1"/>
    </source>
</evidence>
<dbReference type="SUPFAM" id="SSF103025">
    <property type="entry name" value="Folate-binding domain"/>
    <property type="match status" value="1"/>
</dbReference>
<reference evidence="9" key="3">
    <citation type="journal article" date="2018" name="Mol. Plant Microbe Interact.">
        <title>Genome sequence resources for the wheat stripe rust pathogen (Puccinia striiformis f. sp. tritici) and the barley stripe rust pathogen (Puccinia striiformis f. sp. hordei).</title>
        <authorList>
            <person name="Xia C."/>
            <person name="Wang M."/>
            <person name="Yin C."/>
            <person name="Cornejo O.E."/>
            <person name="Hulbert S.H."/>
            <person name="Chen X."/>
        </authorList>
    </citation>
    <scope>NUCLEOTIDE SEQUENCE [LARGE SCALE GENOMIC DNA]</scope>
    <source>
        <strain evidence="9">93TX-2</strain>
    </source>
</reference>
<name>A0A2S4UAR7_9BASI</name>
<dbReference type="InterPro" id="IPR027417">
    <property type="entry name" value="P-loop_NTPase"/>
</dbReference>
<evidence type="ECO:0000256" key="3">
    <source>
        <dbReference type="ARBA" id="ARBA00022741"/>
    </source>
</evidence>
<dbReference type="GO" id="GO:0005525">
    <property type="term" value="F:GTP binding"/>
    <property type="evidence" value="ECO:0007669"/>
    <property type="project" value="UniProtKB-KW"/>
</dbReference>
<dbReference type="InterPro" id="IPR027368">
    <property type="entry name" value="MnmE_dom2"/>
</dbReference>
<dbReference type="Pfam" id="PF01926">
    <property type="entry name" value="MMR_HSR1"/>
    <property type="match status" value="1"/>
</dbReference>
<dbReference type="InterPro" id="IPR018948">
    <property type="entry name" value="GTP-bd_TrmE_N"/>
</dbReference>
<dbReference type="InterPro" id="IPR005225">
    <property type="entry name" value="Small_GTP-bd"/>
</dbReference>
<dbReference type="InterPro" id="IPR031168">
    <property type="entry name" value="G_TrmE"/>
</dbReference>
<evidence type="ECO:0000259" key="5">
    <source>
        <dbReference type="Pfam" id="PF01926"/>
    </source>
</evidence>
<dbReference type="HAMAP" id="MF_00379">
    <property type="entry name" value="GTPase_MnmE"/>
    <property type="match status" value="1"/>
</dbReference>
<dbReference type="EMBL" id="PKSM01000498">
    <property type="protein sequence ID" value="POV94359.1"/>
    <property type="molecule type" value="Genomic_DNA"/>
</dbReference>
<comment type="caution">
    <text evidence="8">The sequence shown here is derived from an EMBL/GenBank/DDBJ whole genome shotgun (WGS) entry which is preliminary data.</text>
</comment>
<keyword evidence="4" id="KW-0342">GTP-binding</keyword>
<dbReference type="GO" id="GO:0002098">
    <property type="term" value="P:tRNA wobble uridine modification"/>
    <property type="evidence" value="ECO:0007669"/>
    <property type="project" value="TreeGrafter"/>
</dbReference>
<evidence type="ECO:0000259" key="6">
    <source>
        <dbReference type="Pfam" id="PF10396"/>
    </source>
</evidence>
<dbReference type="AlphaFoldDB" id="A0A2S4UAR7"/>
<dbReference type="OrthoDB" id="188276at2759"/>
<dbReference type="InterPro" id="IPR006073">
    <property type="entry name" value="GTP-bd"/>
</dbReference>
<evidence type="ECO:0000256" key="4">
    <source>
        <dbReference type="ARBA" id="ARBA00023134"/>
    </source>
</evidence>
<dbReference type="InterPro" id="IPR004520">
    <property type="entry name" value="GTPase_MnmE"/>
</dbReference>
<dbReference type="GO" id="GO:0005739">
    <property type="term" value="C:mitochondrion"/>
    <property type="evidence" value="ECO:0007669"/>
    <property type="project" value="TreeGrafter"/>
</dbReference>
<accession>A0A2S4UAR7</accession>
<dbReference type="VEuPathDB" id="FungiDB:PSTT_11172"/>
<reference evidence="9" key="2">
    <citation type="journal article" date="2018" name="BMC Genomics">
        <title>Genomic insights into host adaptation between the wheat stripe rust pathogen (Puccinia striiformis f. sp. tritici) and the barley stripe rust pathogen (Puccinia striiformis f. sp. hordei).</title>
        <authorList>
            <person name="Xia C."/>
            <person name="Wang M."/>
            <person name="Yin C."/>
            <person name="Cornejo O.E."/>
            <person name="Hulbert S.H."/>
            <person name="Chen X."/>
        </authorList>
    </citation>
    <scope>NUCLEOTIDE SEQUENCE [LARGE SCALE GENOMIC DNA]</scope>
    <source>
        <strain evidence="9">93TX-2</strain>
    </source>
</reference>
<evidence type="ECO:0000313" key="9">
    <source>
        <dbReference type="Proteomes" id="UP000238274"/>
    </source>
</evidence>
<keyword evidence="9" id="KW-1185">Reference proteome</keyword>
<dbReference type="VEuPathDB" id="FungiDB:PSHT_16286"/>
<gene>
    <name evidence="8" type="ORF">PSHT_16286</name>
</gene>
<feature type="domain" description="GTP-binding protein TrmE N-terminal" evidence="6">
    <location>
        <begin position="63"/>
        <end position="189"/>
    </location>
</feature>
<evidence type="ECO:0000256" key="2">
    <source>
        <dbReference type="ARBA" id="ARBA00022694"/>
    </source>
</evidence>
<dbReference type="NCBIfam" id="TIGR00231">
    <property type="entry name" value="small_GTP"/>
    <property type="match status" value="1"/>
</dbReference>
<protein>
    <recommendedName>
        <fullName evidence="10">TrmE-type G domain-containing protein</fullName>
    </recommendedName>
</protein>
<dbReference type="Gene3D" id="1.20.120.430">
    <property type="entry name" value="tRNA modification GTPase MnmE domain 2"/>
    <property type="match status" value="1"/>
</dbReference>
<dbReference type="SUPFAM" id="SSF116878">
    <property type="entry name" value="TrmE connector domain"/>
    <property type="match status" value="1"/>
</dbReference>
<dbReference type="SUPFAM" id="SSF52540">
    <property type="entry name" value="P-loop containing nucleoside triphosphate hydrolases"/>
    <property type="match status" value="1"/>
</dbReference>
<dbReference type="CDD" id="cd04164">
    <property type="entry name" value="trmE"/>
    <property type="match status" value="1"/>
</dbReference>
<dbReference type="Gene3D" id="3.40.50.300">
    <property type="entry name" value="P-loop containing nucleotide triphosphate hydrolases"/>
    <property type="match status" value="1"/>
</dbReference>
<dbReference type="Gene3D" id="3.30.1360.120">
    <property type="entry name" value="Probable tRNA modification gtpase trme, domain 1"/>
    <property type="match status" value="1"/>
</dbReference>
<feature type="domain" description="G" evidence="5">
    <location>
        <begin position="305"/>
        <end position="420"/>
    </location>
</feature>
<dbReference type="InterPro" id="IPR027266">
    <property type="entry name" value="TrmE/GcvT-like"/>
</dbReference>
<dbReference type="CDD" id="cd14858">
    <property type="entry name" value="TrmE_N"/>
    <property type="match status" value="1"/>
</dbReference>
<dbReference type="PANTHER" id="PTHR42714">
    <property type="entry name" value="TRNA MODIFICATION GTPASE GTPBP3"/>
    <property type="match status" value="1"/>
</dbReference>
<comment type="similarity">
    <text evidence="1">Belongs to the TRAFAC class TrmE-Era-EngA-EngB-Septin-like GTPase superfamily. TrmE GTPase family.</text>
</comment>
<dbReference type="Pfam" id="PF10396">
    <property type="entry name" value="TrmE_N"/>
    <property type="match status" value="1"/>
</dbReference>
<organism evidence="8 9">
    <name type="scientific">Puccinia striiformis</name>
    <dbReference type="NCBI Taxonomy" id="27350"/>
    <lineage>
        <taxon>Eukaryota</taxon>
        <taxon>Fungi</taxon>
        <taxon>Dikarya</taxon>
        <taxon>Basidiomycota</taxon>
        <taxon>Pucciniomycotina</taxon>
        <taxon>Pucciniomycetes</taxon>
        <taxon>Pucciniales</taxon>
        <taxon>Pucciniaceae</taxon>
        <taxon>Puccinia</taxon>
    </lineage>
</organism>
<keyword evidence="3" id="KW-0547">Nucleotide-binding</keyword>